<proteinExistence type="predicted"/>
<dbReference type="PATRIC" id="fig|1117108.3.peg.621"/>
<reference evidence="2 3" key="1">
    <citation type="submission" date="2013-05" db="EMBL/GenBank/DDBJ databases">
        <authorList>
            <person name="Strain E.A."/>
            <person name="Brown E."/>
            <person name="Allard M.W."/>
            <person name="Luo Y.L."/>
        </authorList>
    </citation>
    <scope>NUCLEOTIDE SEQUENCE [LARGE SCALE GENOMIC DNA]</scope>
    <source>
        <strain evidence="2 3">TS-15</strain>
    </source>
</reference>
<feature type="transmembrane region" description="Helical" evidence="1">
    <location>
        <begin position="6"/>
        <end position="29"/>
    </location>
</feature>
<gene>
    <name evidence="2" type="ORF">PAALTS15_02967</name>
</gene>
<comment type="caution">
    <text evidence="2">The sequence shown here is derived from an EMBL/GenBank/DDBJ whole genome shotgun (WGS) entry which is preliminary data.</text>
</comment>
<evidence type="ECO:0000313" key="2">
    <source>
        <dbReference type="EMBL" id="EPY08897.1"/>
    </source>
</evidence>
<sequence>MIFFHLGIGLGMGLLTFSLIMIVMELLVFTDEEYRKMKNSVIKTNQKISLSIKRKNRAF</sequence>
<evidence type="ECO:0000313" key="3">
    <source>
        <dbReference type="Proteomes" id="UP000015344"/>
    </source>
</evidence>
<protein>
    <submittedName>
        <fullName evidence="2">Membrane protein / vitamin k-dependent gamma-carboxylase</fullName>
    </submittedName>
</protein>
<keyword evidence="1" id="KW-0812">Transmembrane</keyword>
<name>S9ST20_PAEAL</name>
<keyword evidence="1" id="KW-0472">Membrane</keyword>
<dbReference type="AlphaFoldDB" id="S9ST20"/>
<dbReference type="EMBL" id="ATMT01000007">
    <property type="protein sequence ID" value="EPY08897.1"/>
    <property type="molecule type" value="Genomic_DNA"/>
</dbReference>
<organism evidence="2 3">
    <name type="scientific">Paenibacillus alvei TS-15</name>
    <dbReference type="NCBI Taxonomy" id="1117108"/>
    <lineage>
        <taxon>Bacteria</taxon>
        <taxon>Bacillati</taxon>
        <taxon>Bacillota</taxon>
        <taxon>Bacilli</taxon>
        <taxon>Bacillales</taxon>
        <taxon>Paenibacillaceae</taxon>
        <taxon>Paenibacillus</taxon>
    </lineage>
</organism>
<evidence type="ECO:0000256" key="1">
    <source>
        <dbReference type="SAM" id="Phobius"/>
    </source>
</evidence>
<dbReference type="Proteomes" id="UP000015344">
    <property type="component" value="Unassembled WGS sequence"/>
</dbReference>
<keyword evidence="1" id="KW-1133">Transmembrane helix</keyword>
<accession>S9ST20</accession>